<evidence type="ECO:0000313" key="3">
    <source>
        <dbReference type="Proteomes" id="UP000005244"/>
    </source>
</evidence>
<dbReference type="Proteomes" id="UP000005244">
    <property type="component" value="Unassembled WGS sequence"/>
</dbReference>
<dbReference type="EMBL" id="ALNK01000015">
    <property type="protein sequence ID" value="EJU23499.1"/>
    <property type="molecule type" value="Genomic_DNA"/>
</dbReference>
<protein>
    <submittedName>
        <fullName evidence="2">Uncharacterized protein</fullName>
    </submittedName>
</protein>
<feature type="transmembrane region" description="Helical" evidence="1">
    <location>
        <begin position="112"/>
        <end position="130"/>
    </location>
</feature>
<feature type="transmembrane region" description="Helical" evidence="1">
    <location>
        <begin position="142"/>
        <end position="168"/>
    </location>
</feature>
<evidence type="ECO:0000256" key="1">
    <source>
        <dbReference type="SAM" id="Phobius"/>
    </source>
</evidence>
<comment type="caution">
    <text evidence="2">The sequence shown here is derived from an EMBL/GenBank/DDBJ whole genome shotgun (WGS) entry which is preliminary data.</text>
</comment>
<keyword evidence="3" id="KW-1185">Reference proteome</keyword>
<accession>J5ULP6</accession>
<gene>
    <name evidence="2" type="ORF">HMPREF1143_2240</name>
</gene>
<keyword evidence="1" id="KW-0472">Membrane</keyword>
<proteinExistence type="predicted"/>
<organism evidence="2 3">
    <name type="scientific">Peptoanaerobacter stomatis</name>
    <dbReference type="NCBI Taxonomy" id="796937"/>
    <lineage>
        <taxon>Bacteria</taxon>
        <taxon>Bacillati</taxon>
        <taxon>Bacillota</taxon>
        <taxon>Clostridia</taxon>
        <taxon>Peptostreptococcales</taxon>
        <taxon>Filifactoraceae</taxon>
        <taxon>Peptoanaerobacter</taxon>
    </lineage>
</organism>
<reference evidence="2 3" key="1">
    <citation type="submission" date="2012-07" db="EMBL/GenBank/DDBJ databases">
        <authorList>
            <person name="Durkin A.S."/>
            <person name="McCorrison J."/>
            <person name="Torralba M."/>
            <person name="Gillis M."/>
            <person name="Methe B."/>
            <person name="Sutton G."/>
            <person name="Nelson K.E."/>
        </authorList>
    </citation>
    <scope>NUCLEOTIDE SEQUENCE [LARGE SCALE GENOMIC DNA]</scope>
    <source>
        <strain evidence="2 3">OBRC8</strain>
    </source>
</reference>
<evidence type="ECO:0000313" key="2">
    <source>
        <dbReference type="EMBL" id="EJU23499.1"/>
    </source>
</evidence>
<feature type="transmembrane region" description="Helical" evidence="1">
    <location>
        <begin position="23"/>
        <end position="47"/>
    </location>
</feature>
<dbReference type="AlphaFoldDB" id="J5ULP6"/>
<sequence>MLFYGFKEWYDIANKFVDDRPSIVGVLVHAVVWVAIIGIFASLIFAIMHNIKTWKPKPNSHLMYSYFAGTGQYQWHLIYKEAFKLLYDHKWWSLSFAGSAYWIGNIELQSKVISFVLSLAYIPLTVLGFFEMVFRRIIGTIWIYIFAFIHGVILFVISLTALLILPIFKLIDKSNRNVQHCSNCYYEFDLPQYTCPHCGVKHKDLSPSKTGELFARCECGKFISPFILAGKSKYEASCPNCDELLGASNIKQFSIQIIGGNDTGKTAFLAAFQHIVMNAKNSLTQATLYGYPQNVFELLEQTYESGITESSSETEVGVATIIYGENNSVKQSGLLFYDIPDEVILSDSYQKNPLNFIYSNGIVIIIDPLNFDAVRERLKKDGKDIALIGSSEDNPEELIIDFINQYSKIVGRAANRMVSVPLAVVINKTDVDIVYNEIGNSVIKKVFDTDPIRYNNNPLNAMSEICRNYLEKNGMTNAINHLESTFSNICYFSISAIGHESKDGLAFKPNGVIEPILWLMQKENGDFRKIFDALGAYGV</sequence>
<keyword evidence="1" id="KW-1133">Transmembrane helix</keyword>
<name>J5ULP6_9FIRM</name>
<keyword evidence="1" id="KW-0812">Transmembrane</keyword>